<evidence type="ECO:0000259" key="6">
    <source>
        <dbReference type="PROSITE" id="PS51094"/>
    </source>
</evidence>
<dbReference type="Gene3D" id="1.10.1790.10">
    <property type="entry name" value="PRD domain"/>
    <property type="match status" value="2"/>
</dbReference>
<dbReference type="PROSITE" id="PS51372">
    <property type="entry name" value="PRD_2"/>
    <property type="match status" value="2"/>
</dbReference>
<dbReference type="InterPro" id="IPR007737">
    <property type="entry name" value="Mga_HTH"/>
</dbReference>
<dbReference type="InterPro" id="IPR011608">
    <property type="entry name" value="PRD"/>
</dbReference>
<feature type="domain" description="PTS EIIA type-2" evidence="6">
    <location>
        <begin position="545"/>
        <end position="689"/>
    </location>
</feature>
<dbReference type="Gene3D" id="3.40.930.10">
    <property type="entry name" value="Mannitol-specific EII, Chain A"/>
    <property type="match status" value="1"/>
</dbReference>
<evidence type="ECO:0000256" key="4">
    <source>
        <dbReference type="ARBA" id="ARBA00023159"/>
    </source>
</evidence>
<dbReference type="SUPFAM" id="SSF63520">
    <property type="entry name" value="PTS-regulatory domain, PRD"/>
    <property type="match status" value="2"/>
</dbReference>
<evidence type="ECO:0000256" key="5">
    <source>
        <dbReference type="ARBA" id="ARBA00023163"/>
    </source>
</evidence>
<evidence type="ECO:0000256" key="3">
    <source>
        <dbReference type="ARBA" id="ARBA00023015"/>
    </source>
</evidence>
<dbReference type="InterPro" id="IPR013011">
    <property type="entry name" value="PTS_EIIB_2"/>
</dbReference>
<evidence type="ECO:0000256" key="1">
    <source>
        <dbReference type="ARBA" id="ARBA00022679"/>
    </source>
</evidence>
<dbReference type="InterPro" id="IPR036634">
    <property type="entry name" value="PRD_sf"/>
</dbReference>
<dbReference type="SUPFAM" id="SSF55804">
    <property type="entry name" value="Phoshotransferase/anion transport protein"/>
    <property type="match status" value="1"/>
</dbReference>
<keyword evidence="2" id="KW-0677">Repeat</keyword>
<keyword evidence="5" id="KW-0804">Transcription</keyword>
<dbReference type="InterPro" id="IPR003501">
    <property type="entry name" value="PTS_EIIB_2/3"/>
</dbReference>
<dbReference type="Pfam" id="PF05043">
    <property type="entry name" value="Mga"/>
    <property type="match status" value="1"/>
</dbReference>
<dbReference type="CDD" id="cd05568">
    <property type="entry name" value="PTS_IIB_bgl_like"/>
    <property type="match status" value="1"/>
</dbReference>
<evidence type="ECO:0000313" key="10">
    <source>
        <dbReference type="Proteomes" id="UP000632377"/>
    </source>
</evidence>
<keyword evidence="1" id="KW-0808">Transferase</keyword>
<dbReference type="InterPro" id="IPR016152">
    <property type="entry name" value="PTrfase/Anion_transptr"/>
</dbReference>
<dbReference type="Pfam" id="PF00874">
    <property type="entry name" value="PRD"/>
    <property type="match status" value="2"/>
</dbReference>
<evidence type="ECO:0000313" key="9">
    <source>
        <dbReference type="EMBL" id="MBL4934450.1"/>
    </source>
</evidence>
<gene>
    <name evidence="9" type="ORF">JK636_01610</name>
</gene>
<accession>A0ABS1T549</accession>
<protein>
    <submittedName>
        <fullName evidence="9">BglG family transcription antiterminator</fullName>
    </submittedName>
</protein>
<dbReference type="PROSITE" id="PS51094">
    <property type="entry name" value="PTS_EIIA_TYPE_2"/>
    <property type="match status" value="1"/>
</dbReference>
<dbReference type="EMBL" id="JAESWC010000001">
    <property type="protein sequence ID" value="MBL4934450.1"/>
    <property type="molecule type" value="Genomic_DNA"/>
</dbReference>
<dbReference type="PANTHER" id="PTHR30185">
    <property type="entry name" value="CRYPTIC BETA-GLUCOSIDE BGL OPERON ANTITERMINATOR"/>
    <property type="match status" value="1"/>
</dbReference>
<proteinExistence type="predicted"/>
<dbReference type="RefSeq" id="WP_202747085.1">
    <property type="nucleotide sequence ID" value="NZ_JAESWC010000001.1"/>
</dbReference>
<reference evidence="9 10" key="1">
    <citation type="submission" date="2021-01" db="EMBL/GenBank/DDBJ databases">
        <title>Genome public.</title>
        <authorList>
            <person name="Liu C."/>
            <person name="Sun Q."/>
        </authorList>
    </citation>
    <scope>NUCLEOTIDE SEQUENCE [LARGE SCALE GENOMIC DNA]</scope>
    <source>
        <strain evidence="9 10">YIM B02515</strain>
    </source>
</reference>
<keyword evidence="3" id="KW-0805">Transcription regulation</keyword>
<dbReference type="Gene3D" id="3.40.50.2300">
    <property type="match status" value="1"/>
</dbReference>
<dbReference type="InterPro" id="IPR002178">
    <property type="entry name" value="PTS_EIIA_type-2_dom"/>
</dbReference>
<evidence type="ECO:0000259" key="7">
    <source>
        <dbReference type="PROSITE" id="PS51099"/>
    </source>
</evidence>
<organism evidence="9 10">
    <name type="scientific">Clostridium rhizosphaerae</name>
    <dbReference type="NCBI Taxonomy" id="2803861"/>
    <lineage>
        <taxon>Bacteria</taxon>
        <taxon>Bacillati</taxon>
        <taxon>Bacillota</taxon>
        <taxon>Clostridia</taxon>
        <taxon>Eubacteriales</taxon>
        <taxon>Clostridiaceae</taxon>
        <taxon>Clostridium</taxon>
    </lineage>
</organism>
<dbReference type="Proteomes" id="UP000632377">
    <property type="component" value="Unassembled WGS sequence"/>
</dbReference>
<dbReference type="InterPro" id="IPR050661">
    <property type="entry name" value="BglG_antiterminators"/>
</dbReference>
<dbReference type="Gene3D" id="1.10.10.10">
    <property type="entry name" value="Winged helix-like DNA-binding domain superfamily/Winged helix DNA-binding domain"/>
    <property type="match status" value="1"/>
</dbReference>
<dbReference type="PROSITE" id="PS51099">
    <property type="entry name" value="PTS_EIIB_TYPE_2"/>
    <property type="match status" value="1"/>
</dbReference>
<evidence type="ECO:0000256" key="2">
    <source>
        <dbReference type="ARBA" id="ARBA00022737"/>
    </source>
</evidence>
<evidence type="ECO:0000259" key="8">
    <source>
        <dbReference type="PROSITE" id="PS51372"/>
    </source>
</evidence>
<dbReference type="PANTHER" id="PTHR30185:SF18">
    <property type="entry name" value="TRANSCRIPTIONAL REGULATOR MTLR"/>
    <property type="match status" value="1"/>
</dbReference>
<name>A0ABS1T549_9CLOT</name>
<dbReference type="Pfam" id="PF00359">
    <property type="entry name" value="PTS_EIIA_2"/>
    <property type="match status" value="1"/>
</dbReference>
<dbReference type="InterPro" id="IPR036095">
    <property type="entry name" value="PTS_EIIB-like_sf"/>
</dbReference>
<feature type="domain" description="PRD" evidence="8">
    <location>
        <begin position="314"/>
        <end position="421"/>
    </location>
</feature>
<sequence>MSQIKITLRQKEILEKICSEYKYITISKIAEGLSISARTVLRELPNIDKWLEPYNCCLDKKSGLGIRLNGSMEARRDVLDNLEEEKELKSYTPKERQIIIISELLQNREPVKIYSFTKLLKVTEGTVSNDLDKIEEWLLKYNLKLIRKPGLGVYIEGQEDSIRRAIINLFYENIDESQLVDLIKENITMLDKEYKALDKDTKNRLLNLIDKGTVKKLEALIFELEKVLGYRFADNAFIGLLVHLTLAIQRIIKNEKISMDKKYLSKLKKYEEYKIAEELAKKISQTFNIEIPEDEVGYVTMHIRGSRGLEASSNNDLDVQSIAKEVIKTAEAETGIFLQQNERLYEGLVNHLGPVINRMKMNMDIRNPLLDEIKEFYPKLFKLASKCSKVVEKYIGMKMPESEIAYIAMHLGAAIEKRGSYGKRSYRTVIVCTTGIGTSVLLAARIEKEYENIEIVEVASTLHLNQDYLIGKSIDFIISTVNIKFSKLPVVVVNPLLFEKDKQNISEFIHSLKDKARNYSEPNVKSVSLKEKLSKQKLYTDAILQLLNNFFIFEKEEIRSVEEIIEIVSGIAVDEENKTNIKLSLKEREEKGSTILTGLNSILLHCRTKGVEELYFGAVRIKQGLSLVNAEDEKENIRLAIIMLAPDNCNKEYIEAISFISTKFIEEPEFIEALLINSRDDLYMRLNEILDEFYRMKK</sequence>
<comment type="caution">
    <text evidence="9">The sequence shown here is derived from an EMBL/GenBank/DDBJ whole genome shotgun (WGS) entry which is preliminary data.</text>
</comment>
<dbReference type="Pfam" id="PF02302">
    <property type="entry name" value="PTS_IIB"/>
    <property type="match status" value="1"/>
</dbReference>
<dbReference type="SUPFAM" id="SSF52794">
    <property type="entry name" value="PTS system IIB component-like"/>
    <property type="match status" value="1"/>
</dbReference>
<feature type="domain" description="PTS EIIB type-2" evidence="7">
    <location>
        <begin position="426"/>
        <end position="517"/>
    </location>
</feature>
<feature type="domain" description="PRD" evidence="8">
    <location>
        <begin position="208"/>
        <end position="313"/>
    </location>
</feature>
<keyword evidence="4" id="KW-0010">Activator</keyword>
<keyword evidence="10" id="KW-1185">Reference proteome</keyword>
<dbReference type="InterPro" id="IPR036388">
    <property type="entry name" value="WH-like_DNA-bd_sf"/>
</dbReference>